<dbReference type="PANTHER" id="PTHR30575:SF3">
    <property type="entry name" value="PEPTIDASE M20 DIMERISATION DOMAIN-CONTAINING PROTEIN"/>
    <property type="match status" value="1"/>
</dbReference>
<keyword evidence="1" id="KW-0479">Metal-binding</keyword>
<dbReference type="GO" id="GO:0046872">
    <property type="term" value="F:metal ion binding"/>
    <property type="evidence" value="ECO:0007669"/>
    <property type="project" value="UniProtKB-KW"/>
</dbReference>
<dbReference type="InterPro" id="IPR002933">
    <property type="entry name" value="Peptidase_M20"/>
</dbReference>
<evidence type="ECO:0000313" key="4">
    <source>
        <dbReference type="Proteomes" id="UP000075737"/>
    </source>
</evidence>
<organism evidence="3 4">
    <name type="scientific">Thermovenabulum gondwanense</name>
    <dbReference type="NCBI Taxonomy" id="520767"/>
    <lineage>
        <taxon>Bacteria</taxon>
        <taxon>Bacillati</taxon>
        <taxon>Bacillota</taxon>
        <taxon>Clostridia</taxon>
        <taxon>Thermosediminibacterales</taxon>
        <taxon>Thermosediminibacteraceae</taxon>
        <taxon>Thermovenabulum</taxon>
    </lineage>
</organism>
<feature type="binding site" evidence="1">
    <location>
        <position position="180"/>
    </location>
    <ligand>
        <name>Mn(2+)</name>
        <dbReference type="ChEBI" id="CHEBI:29035"/>
        <label>2</label>
    </ligand>
</feature>
<dbReference type="SUPFAM" id="SSF55031">
    <property type="entry name" value="Bacterial exopeptidase dimerisation domain"/>
    <property type="match status" value="1"/>
</dbReference>
<keyword evidence="4" id="KW-1185">Reference proteome</keyword>
<dbReference type="Proteomes" id="UP000075737">
    <property type="component" value="Unassembled WGS sequence"/>
</dbReference>
<feature type="binding site" evidence="1">
    <location>
        <position position="204"/>
    </location>
    <ligand>
        <name>Mn(2+)</name>
        <dbReference type="ChEBI" id="CHEBI:29035"/>
        <label>2</label>
    </ligand>
</feature>
<sequence length="427" mass="47592">MDNQYNEILNKAINYRRDFHRYPETGWLEFRTTSIIAKELSRLGYEILLGKEIIDEKSVMGRPLETVIKENIIRAINERADEEILKKMDCLTGVVGILDTKNPGPTVAFRFDIDALELEEPEDENHKPYKYGFSSRHKGVMHACGHDGHAAMGLVFAEYLSKAKEELKGKVVLIFQPAEEGVRGAKAMVKKGVVDDVDYFFAMHIGFGSTKDIGLVAKSKGFFATKKLDVTFKGKSSHAAAYPHLGKNALLAASNAVINLHAIPPHSEGQTRINVGVLHAGTSRNIIPDKAIMQMEIRGENDNLVEYMKNCAERIIAGSSKMYETEYEIVEAGSAICADGSDELIPLLIEVGRELNLPDIRVDSNMNGSDDATYFIKRVQEKGGKAIYSQILCPITAPHHNNYFDFDEKALLYGVLINLKITKKLLK</sequence>
<dbReference type="InterPro" id="IPR052030">
    <property type="entry name" value="Peptidase_M20/M20A_hydrolases"/>
</dbReference>
<dbReference type="PATRIC" id="fig|520767.4.peg.1309"/>
<dbReference type="AlphaFoldDB" id="A0A162MLM2"/>
<protein>
    <submittedName>
        <fullName evidence="3">Indole-3-acetyl-aspartic acid hydrolase</fullName>
        <ecNumber evidence="3">3.5.1.-</ecNumber>
    </submittedName>
</protein>
<dbReference type="PIRSF" id="PIRSF005962">
    <property type="entry name" value="Pept_M20D_amidohydro"/>
    <property type="match status" value="1"/>
</dbReference>
<dbReference type="GO" id="GO:0016805">
    <property type="term" value="F:dipeptidase activity"/>
    <property type="evidence" value="ECO:0007669"/>
    <property type="project" value="TreeGrafter"/>
</dbReference>
<dbReference type="Pfam" id="PF01546">
    <property type="entry name" value="Peptidase_M20"/>
    <property type="match status" value="1"/>
</dbReference>
<reference evidence="3 4" key="1">
    <citation type="submission" date="2015-12" db="EMBL/GenBank/DDBJ databases">
        <title>Draft genome of Thermovenabulum gondwanense isolated from a red thermophilic microbial mat colonisisng an outflow channel of a bore well.</title>
        <authorList>
            <person name="Patel B.K."/>
        </authorList>
    </citation>
    <scope>NUCLEOTIDE SEQUENCE [LARGE SCALE GENOMIC DNA]</scope>
    <source>
        <strain evidence="3 4">R270</strain>
    </source>
</reference>
<comment type="caution">
    <text evidence="3">The sequence shown here is derived from an EMBL/GenBank/DDBJ whole genome shotgun (WGS) entry which is preliminary data.</text>
</comment>
<keyword evidence="1" id="KW-0464">Manganese</keyword>
<keyword evidence="3" id="KW-0378">Hydrolase</keyword>
<proteinExistence type="predicted"/>
<gene>
    <name evidence="3" type="primary">iaaH</name>
    <name evidence="3" type="ORF">ATZ99_12050</name>
</gene>
<dbReference type="SUPFAM" id="SSF53187">
    <property type="entry name" value="Zn-dependent exopeptidases"/>
    <property type="match status" value="1"/>
</dbReference>
<name>A0A162MLM2_9FIRM</name>
<dbReference type="EMBL" id="LOHZ01000027">
    <property type="protein sequence ID" value="KYO66577.1"/>
    <property type="molecule type" value="Genomic_DNA"/>
</dbReference>
<dbReference type="InterPro" id="IPR011650">
    <property type="entry name" value="Peptidase_M20_dimer"/>
</dbReference>
<evidence type="ECO:0000259" key="2">
    <source>
        <dbReference type="Pfam" id="PF07687"/>
    </source>
</evidence>
<dbReference type="PANTHER" id="PTHR30575">
    <property type="entry name" value="PEPTIDASE M20"/>
    <property type="match status" value="1"/>
</dbReference>
<dbReference type="GO" id="GO:0071713">
    <property type="term" value="F:para-aminobenzoyl-glutamate hydrolase activity"/>
    <property type="evidence" value="ECO:0007669"/>
    <property type="project" value="TreeGrafter"/>
</dbReference>
<dbReference type="OrthoDB" id="9776731at2"/>
<comment type="cofactor">
    <cofactor evidence="1">
        <name>Mn(2+)</name>
        <dbReference type="ChEBI" id="CHEBI:29035"/>
    </cofactor>
    <text evidence="1">The Mn(2+) ion enhances activity.</text>
</comment>
<evidence type="ECO:0000256" key="1">
    <source>
        <dbReference type="PIRSR" id="PIRSR005962-1"/>
    </source>
</evidence>
<feature type="binding site" evidence="1">
    <location>
        <position position="400"/>
    </location>
    <ligand>
        <name>Mn(2+)</name>
        <dbReference type="ChEBI" id="CHEBI:29035"/>
        <label>2</label>
    </ligand>
</feature>
<dbReference type="GO" id="GO:0046657">
    <property type="term" value="P:folic acid catabolic process"/>
    <property type="evidence" value="ECO:0007669"/>
    <property type="project" value="TreeGrafter"/>
</dbReference>
<dbReference type="InterPro" id="IPR036264">
    <property type="entry name" value="Bact_exopeptidase_dim_dom"/>
</dbReference>
<dbReference type="STRING" id="520767.ATZ99_12050"/>
<feature type="binding site" evidence="1">
    <location>
        <position position="144"/>
    </location>
    <ligand>
        <name>Mn(2+)</name>
        <dbReference type="ChEBI" id="CHEBI:29035"/>
        <label>2</label>
    </ligand>
</feature>
<feature type="binding site" evidence="1">
    <location>
        <position position="146"/>
    </location>
    <ligand>
        <name>Mn(2+)</name>
        <dbReference type="ChEBI" id="CHEBI:29035"/>
        <label>2</label>
    </ligand>
</feature>
<dbReference type="Gene3D" id="3.40.630.10">
    <property type="entry name" value="Zn peptidases"/>
    <property type="match status" value="2"/>
</dbReference>
<dbReference type="GO" id="GO:0005737">
    <property type="term" value="C:cytoplasm"/>
    <property type="evidence" value="ECO:0007669"/>
    <property type="project" value="TreeGrafter"/>
</dbReference>
<feature type="domain" description="Peptidase M20 dimerisation" evidence="2">
    <location>
        <begin position="227"/>
        <end position="311"/>
    </location>
</feature>
<dbReference type="EC" id="3.5.1.-" evidence="3"/>
<dbReference type="RefSeq" id="WP_068748327.1">
    <property type="nucleotide sequence ID" value="NZ_LOHZ01000027.1"/>
</dbReference>
<dbReference type="NCBIfam" id="TIGR01891">
    <property type="entry name" value="amidohydrolases"/>
    <property type="match status" value="1"/>
</dbReference>
<evidence type="ECO:0000313" key="3">
    <source>
        <dbReference type="EMBL" id="KYO66577.1"/>
    </source>
</evidence>
<dbReference type="Pfam" id="PF07687">
    <property type="entry name" value="M20_dimer"/>
    <property type="match status" value="1"/>
</dbReference>
<accession>A0A162MLM2</accession>
<dbReference type="InterPro" id="IPR017439">
    <property type="entry name" value="Amidohydrolase"/>
</dbReference>